<sequence>MYARGRETFAGLLPDGGERLDAIFALSPGLAHVAVGTVYGYLHHRRALDARAREIAALAAIVSSGMCGTPLAVHTRSALAAGVAPAEIVEVVVECAAFAGFPRAVSALPAVEKVFAEAGIASPPQRSPREVVLEALDTARRRTATDGRGPEDEPFAPALRPGSDTTVYTLAPDRALVLCAPAGPVDGEGEILDIRVVDGRVAGTTVLTESASAAGPAGARETAGAARHALTAFLRDLDAVGHGPAAEFVLGGPDLLDDTAPLLGPLAAGIRPRVYGLGEECAAAVFEDAGPSGPVIALAFCEGGRVRSLRVAGDDRAGAGPGPGLRDG</sequence>
<feature type="region of interest" description="Disordered" evidence="1">
    <location>
        <begin position="141"/>
        <end position="161"/>
    </location>
</feature>
<dbReference type="OrthoDB" id="9802489at2"/>
<feature type="domain" description="Carboxymuconolactone decarboxylase-like" evidence="3">
    <location>
        <begin position="39"/>
        <end position="112"/>
    </location>
</feature>
<evidence type="ECO:0000256" key="1">
    <source>
        <dbReference type="SAM" id="MobiDB-lite"/>
    </source>
</evidence>
<protein>
    <submittedName>
        <fullName evidence="4">Carboxymuconolactone decarboxylase family protein</fullName>
    </submittedName>
</protein>
<dbReference type="PANTHER" id="PTHR33570:SF2">
    <property type="entry name" value="CARBOXYMUCONOLACTONE DECARBOXYLASE-LIKE DOMAIN-CONTAINING PROTEIN"/>
    <property type="match status" value="1"/>
</dbReference>
<evidence type="ECO:0000256" key="2">
    <source>
        <dbReference type="SAM" id="Phobius"/>
    </source>
</evidence>
<proteinExistence type="predicted"/>
<name>A0A5J6FKK1_9ACTN</name>
<dbReference type="InterPro" id="IPR052512">
    <property type="entry name" value="4CMD/NDH-1_regulator"/>
</dbReference>
<organism evidence="4 5">
    <name type="scientific">Streptomyces nitrosporeus</name>
    <dbReference type="NCBI Taxonomy" id="28894"/>
    <lineage>
        <taxon>Bacteria</taxon>
        <taxon>Bacillati</taxon>
        <taxon>Actinomycetota</taxon>
        <taxon>Actinomycetes</taxon>
        <taxon>Kitasatosporales</taxon>
        <taxon>Streptomycetaceae</taxon>
        <taxon>Streptomyces</taxon>
    </lineage>
</organism>
<dbReference type="Pfam" id="PF02627">
    <property type="entry name" value="CMD"/>
    <property type="match status" value="1"/>
</dbReference>
<feature type="transmembrane region" description="Helical" evidence="2">
    <location>
        <begin position="22"/>
        <end position="42"/>
    </location>
</feature>
<dbReference type="EMBL" id="CP023702">
    <property type="protein sequence ID" value="QEU76387.1"/>
    <property type="molecule type" value="Genomic_DNA"/>
</dbReference>
<keyword evidence="2" id="KW-0472">Membrane</keyword>
<gene>
    <name evidence="4" type="ORF">CP967_04245</name>
</gene>
<reference evidence="4 5" key="1">
    <citation type="submission" date="2017-09" db="EMBL/GenBank/DDBJ databases">
        <authorList>
            <person name="Lee N."/>
            <person name="Cho B.-K."/>
        </authorList>
    </citation>
    <scope>NUCLEOTIDE SEQUENCE [LARGE SCALE GENOMIC DNA]</scope>
    <source>
        <strain evidence="4 5">ATCC 12769</strain>
    </source>
</reference>
<feature type="transmembrane region" description="Helical" evidence="2">
    <location>
        <begin position="54"/>
        <end position="73"/>
    </location>
</feature>
<accession>A0A5J6FKK1</accession>
<keyword evidence="5" id="KW-1185">Reference proteome</keyword>
<dbReference type="InterPro" id="IPR029032">
    <property type="entry name" value="AhpD-like"/>
</dbReference>
<dbReference type="Proteomes" id="UP000326178">
    <property type="component" value="Chromosome"/>
</dbReference>
<dbReference type="Gene3D" id="1.20.1290.10">
    <property type="entry name" value="AhpD-like"/>
    <property type="match status" value="1"/>
</dbReference>
<evidence type="ECO:0000313" key="4">
    <source>
        <dbReference type="EMBL" id="QEU76387.1"/>
    </source>
</evidence>
<evidence type="ECO:0000313" key="5">
    <source>
        <dbReference type="Proteomes" id="UP000326178"/>
    </source>
</evidence>
<dbReference type="PANTHER" id="PTHR33570">
    <property type="entry name" value="4-CARBOXYMUCONOLACTONE DECARBOXYLASE FAMILY PROTEIN"/>
    <property type="match status" value="1"/>
</dbReference>
<dbReference type="KEGG" id="snk:CP967_04245"/>
<feature type="compositionally biased region" description="Basic and acidic residues" evidence="1">
    <location>
        <begin position="141"/>
        <end position="151"/>
    </location>
</feature>
<dbReference type="GO" id="GO:0051920">
    <property type="term" value="F:peroxiredoxin activity"/>
    <property type="evidence" value="ECO:0007669"/>
    <property type="project" value="InterPro"/>
</dbReference>
<dbReference type="AlphaFoldDB" id="A0A5J6FKK1"/>
<keyword evidence="2" id="KW-1133">Transmembrane helix</keyword>
<keyword evidence="2" id="KW-0812">Transmembrane</keyword>
<evidence type="ECO:0000259" key="3">
    <source>
        <dbReference type="Pfam" id="PF02627"/>
    </source>
</evidence>
<dbReference type="SUPFAM" id="SSF69118">
    <property type="entry name" value="AhpD-like"/>
    <property type="match status" value="1"/>
</dbReference>
<dbReference type="InterPro" id="IPR003779">
    <property type="entry name" value="CMD-like"/>
</dbReference>